<sequence length="362" mass="40210">MVKAAAAVESASENRATETLLLKTSPNEKGKKGSSKEDVQENIETPQLVPSTEKGEEAPYSKQRKKNKNRSPKVKDAGQKKLLPPENRDADVATTTNLVADKTNLEQSAKKLTNGQSASGTARQECLEHDQSIVALASMVRHIEVQLKQQQQQSVGRSLIALEDIIRQAETLDLELRDLETEVNRASVTAEQMLKHQQDDVPPQLLLALEKDKESLARGYEAARALSAGILQSLKDHKESRKAAITAEKMRLEEQVEDLLAWLVETEAHMSGGMLGMDNTDQADTEVHCDQQLSLCKDLQSALTARSNEVNSVAFNIQMFISEQAQDLAPQQSRQLLRQLQQLQRTFHRALCSMISRTNVRA</sequence>
<dbReference type="AlphaFoldDB" id="Q4RZ86"/>
<evidence type="ECO:0000256" key="1">
    <source>
        <dbReference type="SAM" id="Coils"/>
    </source>
</evidence>
<feature type="compositionally biased region" description="Basic residues" evidence="2">
    <location>
        <begin position="62"/>
        <end position="72"/>
    </location>
</feature>
<feature type="coiled-coil region" evidence="1">
    <location>
        <begin position="162"/>
        <end position="196"/>
    </location>
</feature>
<name>Q4RZ86_TETNG</name>
<accession>Q4RZ86</accession>
<reference evidence="3" key="2">
    <citation type="submission" date="2004-02" db="EMBL/GenBank/DDBJ databases">
        <authorList>
            <consortium name="Genoscope"/>
            <consortium name="Whitehead Institute Centre for Genome Research"/>
        </authorList>
    </citation>
    <scope>NUCLEOTIDE SEQUENCE</scope>
</reference>
<dbReference type="KEGG" id="tng:GSTEN00026603G001"/>
<reference evidence="3" key="1">
    <citation type="journal article" date="2004" name="Nature">
        <title>Genome duplication in the teleost fish Tetraodon nigroviridis reveals the early vertebrate proto-karyotype.</title>
        <authorList>
            <person name="Jaillon O."/>
            <person name="Aury J.-M."/>
            <person name="Brunet F."/>
            <person name="Petit J.-L."/>
            <person name="Stange-Thomann N."/>
            <person name="Mauceli E."/>
            <person name="Bouneau L."/>
            <person name="Fischer C."/>
            <person name="Ozouf-Costaz C."/>
            <person name="Bernot A."/>
            <person name="Nicaud S."/>
            <person name="Jaffe D."/>
            <person name="Fisher S."/>
            <person name="Lutfalla G."/>
            <person name="Dossat C."/>
            <person name="Segurens B."/>
            <person name="Dasilva C."/>
            <person name="Salanoubat M."/>
            <person name="Levy M."/>
            <person name="Boudet N."/>
            <person name="Castellano S."/>
            <person name="Anthouard V."/>
            <person name="Jubin C."/>
            <person name="Castelli V."/>
            <person name="Katinka M."/>
            <person name="Vacherie B."/>
            <person name="Biemont C."/>
            <person name="Skalli Z."/>
            <person name="Cattolico L."/>
            <person name="Poulain J."/>
            <person name="De Berardinis V."/>
            <person name="Cruaud C."/>
            <person name="Duprat S."/>
            <person name="Brottier P."/>
            <person name="Coutanceau J.-P."/>
            <person name="Gouzy J."/>
            <person name="Parra G."/>
            <person name="Lardier G."/>
            <person name="Chapple C."/>
            <person name="McKernan K.J."/>
            <person name="McEwan P."/>
            <person name="Bosak S."/>
            <person name="Kellis M."/>
            <person name="Volff J.-N."/>
            <person name="Guigo R."/>
            <person name="Zody M.C."/>
            <person name="Mesirov J."/>
            <person name="Lindblad-Toh K."/>
            <person name="Birren B."/>
            <person name="Nusbaum C."/>
            <person name="Kahn D."/>
            <person name="Robinson-Rechavi M."/>
            <person name="Laudet V."/>
            <person name="Schachter V."/>
            <person name="Quetier F."/>
            <person name="Saurin W."/>
            <person name="Scarpelli C."/>
            <person name="Wincker P."/>
            <person name="Lander E.S."/>
            <person name="Weissenbach J."/>
            <person name="Roest Crollius H."/>
        </authorList>
    </citation>
    <scope>NUCLEOTIDE SEQUENCE [LARGE SCALE GENOMIC DNA]</scope>
</reference>
<dbReference type="Gene3D" id="1.20.58.60">
    <property type="match status" value="1"/>
</dbReference>
<proteinExistence type="predicted"/>
<feature type="compositionally biased region" description="Low complexity" evidence="2">
    <location>
        <begin position="1"/>
        <end position="13"/>
    </location>
</feature>
<organism evidence="3">
    <name type="scientific">Tetraodon nigroviridis</name>
    <name type="common">Spotted green pufferfish</name>
    <name type="synonym">Chelonodon nigroviridis</name>
    <dbReference type="NCBI Taxonomy" id="99883"/>
    <lineage>
        <taxon>Eukaryota</taxon>
        <taxon>Metazoa</taxon>
        <taxon>Chordata</taxon>
        <taxon>Craniata</taxon>
        <taxon>Vertebrata</taxon>
        <taxon>Euteleostomi</taxon>
        <taxon>Actinopterygii</taxon>
        <taxon>Neopterygii</taxon>
        <taxon>Teleostei</taxon>
        <taxon>Neoteleostei</taxon>
        <taxon>Acanthomorphata</taxon>
        <taxon>Eupercaria</taxon>
        <taxon>Tetraodontiformes</taxon>
        <taxon>Tetradontoidea</taxon>
        <taxon>Tetraodontidae</taxon>
        <taxon>Tetraodon</taxon>
    </lineage>
</organism>
<evidence type="ECO:0000313" key="3">
    <source>
        <dbReference type="EMBL" id="CAG06296.1"/>
    </source>
</evidence>
<protein>
    <submittedName>
        <fullName evidence="3">Chromosome undetermined SCAF14949, whole genome shotgun sequence</fullName>
    </submittedName>
</protein>
<dbReference type="EMBL" id="CAAE01014949">
    <property type="protein sequence ID" value="CAG06296.1"/>
    <property type="molecule type" value="Genomic_DNA"/>
</dbReference>
<gene>
    <name evidence="3" type="ORF">GSTENG00026603001</name>
</gene>
<keyword evidence="1" id="KW-0175">Coiled coil</keyword>
<evidence type="ECO:0000256" key="2">
    <source>
        <dbReference type="SAM" id="MobiDB-lite"/>
    </source>
</evidence>
<feature type="compositionally biased region" description="Basic and acidic residues" evidence="2">
    <location>
        <begin position="26"/>
        <end position="39"/>
    </location>
</feature>
<dbReference type="OrthoDB" id="8950984at2759"/>
<feature type="region of interest" description="Disordered" evidence="2">
    <location>
        <begin position="1"/>
        <end position="94"/>
    </location>
</feature>